<accession>A0A0M3DHU2</accession>
<dbReference type="GO" id="GO:0020037">
    <property type="term" value="F:heme binding"/>
    <property type="evidence" value="ECO:0007669"/>
    <property type="project" value="InterPro"/>
</dbReference>
<evidence type="ECO:0000256" key="5">
    <source>
        <dbReference type="ARBA" id="ARBA00023002"/>
    </source>
</evidence>
<keyword evidence="4" id="KW-0479">Metal-binding</keyword>
<evidence type="ECO:0000256" key="6">
    <source>
        <dbReference type="ARBA" id="ARBA00023004"/>
    </source>
</evidence>
<dbReference type="Gene3D" id="2.40.180.10">
    <property type="entry name" value="Catalase core domain"/>
    <property type="match status" value="1"/>
</dbReference>
<protein>
    <recommendedName>
        <fullName evidence="7">Catalase core domain-containing protein</fullName>
    </recommendedName>
</protein>
<dbReference type="GO" id="GO:0004096">
    <property type="term" value="F:catalase activity"/>
    <property type="evidence" value="ECO:0007669"/>
    <property type="project" value="InterPro"/>
</dbReference>
<keyword evidence="9" id="KW-1185">Reference proteome</keyword>
<comment type="similarity">
    <text evidence="1">Belongs to the catalase family.</text>
</comment>
<dbReference type="InterPro" id="IPR020835">
    <property type="entry name" value="Catalase_sf"/>
</dbReference>
<name>A0A0M3DHU2_9FIRM</name>
<proteinExistence type="inferred from homology"/>
<dbReference type="EMBL" id="LBBT01000105">
    <property type="protein sequence ID" value="KKY02180.1"/>
    <property type="molecule type" value="Genomic_DNA"/>
</dbReference>
<dbReference type="AlphaFoldDB" id="A0A0M3DHU2"/>
<evidence type="ECO:0000313" key="9">
    <source>
        <dbReference type="Proteomes" id="UP000034407"/>
    </source>
</evidence>
<keyword evidence="6" id="KW-0408">Iron</keyword>
<evidence type="ECO:0000256" key="2">
    <source>
        <dbReference type="ARBA" id="ARBA00022559"/>
    </source>
</evidence>
<evidence type="ECO:0000256" key="1">
    <source>
        <dbReference type="ARBA" id="ARBA00005329"/>
    </source>
</evidence>
<keyword evidence="2" id="KW-0575">Peroxidase</keyword>
<evidence type="ECO:0000256" key="4">
    <source>
        <dbReference type="ARBA" id="ARBA00022723"/>
    </source>
</evidence>
<evidence type="ECO:0000256" key="3">
    <source>
        <dbReference type="ARBA" id="ARBA00022617"/>
    </source>
</evidence>
<dbReference type="Proteomes" id="UP000034407">
    <property type="component" value="Unassembled WGS sequence"/>
</dbReference>
<dbReference type="RefSeq" id="WP_046822255.1">
    <property type="nucleotide sequence ID" value="NZ_LBBT01000105.1"/>
</dbReference>
<dbReference type="Pfam" id="PF00199">
    <property type="entry name" value="Catalase"/>
    <property type="match status" value="1"/>
</dbReference>
<dbReference type="GO" id="GO:0042542">
    <property type="term" value="P:response to hydrogen peroxide"/>
    <property type="evidence" value="ECO:0007669"/>
    <property type="project" value="TreeGrafter"/>
</dbReference>
<sequence length="333" mass="38611">MGSRDNNEMTNEIIEILKAKLVKDYEKGFTKRDAHPKGLGLLKGIFIVDDDLNKDLETEVFQSGKKYNCFIRFSSGGNKVKSDKSKDIRGMAIKLIGVSGDKLIDNERMTQDFVMLTIPTMPIGTLPLFRDSIYYMVKKKNPIALMYSLYKSDKLNIIKDLIEGRSNQTSPLDVSYFSTTPYAYKNKIVKFCVKPNSKYKSELPKRLTYNYLSENMQKHLIDNEASFEFYIQIQTNSKSMPINDSSIEWDEEESPLIKIGKIIIPRQWFITDTRSEMGEKLSFSPGHCSVDHRPLGDINLARVKIYRELSEFRHKRNYRECIEPTVEDFKKLK</sequence>
<evidence type="ECO:0000313" key="8">
    <source>
        <dbReference type="EMBL" id="KKY02180.1"/>
    </source>
</evidence>
<reference evidence="8 9" key="1">
    <citation type="submission" date="2015-04" db="EMBL/GenBank/DDBJ databases">
        <title>Microcin producing Clostridium sp. JC272T.</title>
        <authorList>
            <person name="Jyothsna T."/>
            <person name="Sasikala C."/>
            <person name="Ramana C."/>
        </authorList>
    </citation>
    <scope>NUCLEOTIDE SEQUENCE [LARGE SCALE GENOMIC DNA]</scope>
    <source>
        <strain evidence="8 9">JC272</strain>
    </source>
</reference>
<dbReference type="GO" id="GO:0005737">
    <property type="term" value="C:cytoplasm"/>
    <property type="evidence" value="ECO:0007669"/>
    <property type="project" value="TreeGrafter"/>
</dbReference>
<keyword evidence="3" id="KW-0349">Heme</keyword>
<dbReference type="InterPro" id="IPR018028">
    <property type="entry name" value="Catalase"/>
</dbReference>
<dbReference type="PANTHER" id="PTHR11465">
    <property type="entry name" value="CATALASE"/>
    <property type="match status" value="1"/>
</dbReference>
<dbReference type="OrthoDB" id="336698at2"/>
<comment type="caution">
    <text evidence="8">The sequence shown here is derived from an EMBL/GenBank/DDBJ whole genome shotgun (WGS) entry which is preliminary data.</text>
</comment>
<feature type="domain" description="Catalase core" evidence="7">
    <location>
        <begin position="31"/>
        <end position="100"/>
    </location>
</feature>
<dbReference type="GO" id="GO:0046872">
    <property type="term" value="F:metal ion binding"/>
    <property type="evidence" value="ECO:0007669"/>
    <property type="project" value="UniProtKB-KW"/>
</dbReference>
<organism evidence="8 9">
    <name type="scientific">Paraclostridium benzoelyticum</name>
    <dbReference type="NCBI Taxonomy" id="1629550"/>
    <lineage>
        <taxon>Bacteria</taxon>
        <taxon>Bacillati</taxon>
        <taxon>Bacillota</taxon>
        <taxon>Clostridia</taxon>
        <taxon>Peptostreptococcales</taxon>
        <taxon>Peptostreptococcaceae</taxon>
        <taxon>Paraclostridium</taxon>
    </lineage>
</organism>
<gene>
    <name evidence="8" type="ORF">VN21_04560</name>
</gene>
<dbReference type="PANTHER" id="PTHR11465:SF9">
    <property type="entry name" value="CATALASE"/>
    <property type="match status" value="1"/>
</dbReference>
<dbReference type="PATRIC" id="fig|1629550.3.peg.385"/>
<keyword evidence="5" id="KW-0560">Oxidoreductase</keyword>
<dbReference type="SUPFAM" id="SSF56634">
    <property type="entry name" value="Heme-dependent catalase-like"/>
    <property type="match status" value="1"/>
</dbReference>
<dbReference type="GO" id="GO:0042744">
    <property type="term" value="P:hydrogen peroxide catabolic process"/>
    <property type="evidence" value="ECO:0007669"/>
    <property type="project" value="TreeGrafter"/>
</dbReference>
<dbReference type="InterPro" id="IPR011614">
    <property type="entry name" value="Catalase_core"/>
</dbReference>
<evidence type="ECO:0000259" key="7">
    <source>
        <dbReference type="Pfam" id="PF00199"/>
    </source>
</evidence>